<dbReference type="GeneID" id="25325965"/>
<accession>A0A0D2EY36</accession>
<dbReference type="SUPFAM" id="SSF53474">
    <property type="entry name" value="alpha/beta-Hydrolases"/>
    <property type="match status" value="1"/>
</dbReference>
<dbReference type="RefSeq" id="XP_013320204.1">
    <property type="nucleotide sequence ID" value="XM_013464750.1"/>
</dbReference>
<dbReference type="AlphaFoldDB" id="A0A0D2EY36"/>
<dbReference type="HOGENOM" id="CLU_024518_2_1_1"/>
<dbReference type="OrthoDB" id="1898734at2759"/>
<evidence type="ECO:0000256" key="1">
    <source>
        <dbReference type="ARBA" id="ARBA00010088"/>
    </source>
</evidence>
<keyword evidence="5" id="KW-1185">Reference proteome</keyword>
<evidence type="ECO:0000313" key="5">
    <source>
        <dbReference type="Proteomes" id="UP000054342"/>
    </source>
</evidence>
<dbReference type="EMBL" id="KN847318">
    <property type="protein sequence ID" value="KIW59620.1"/>
    <property type="molecule type" value="Genomic_DNA"/>
</dbReference>
<dbReference type="GO" id="GO:0008233">
    <property type="term" value="F:peptidase activity"/>
    <property type="evidence" value="ECO:0007669"/>
    <property type="project" value="InterPro"/>
</dbReference>
<keyword evidence="2" id="KW-0378">Hydrolase</keyword>
<gene>
    <name evidence="4" type="ORF">PV05_04057</name>
</gene>
<evidence type="ECO:0000256" key="2">
    <source>
        <dbReference type="ARBA" id="ARBA00022801"/>
    </source>
</evidence>
<evidence type="ECO:0000259" key="3">
    <source>
        <dbReference type="Pfam" id="PF00561"/>
    </source>
</evidence>
<dbReference type="Proteomes" id="UP000054342">
    <property type="component" value="Unassembled WGS sequence"/>
</dbReference>
<dbReference type="PANTHER" id="PTHR43248:SF2">
    <property type="entry name" value="PROLYL AMINOPEPTIDASE"/>
    <property type="match status" value="1"/>
</dbReference>
<protein>
    <recommendedName>
        <fullName evidence="3">AB hydrolase-1 domain-containing protein</fullName>
    </recommendedName>
</protein>
<feature type="domain" description="AB hydrolase-1" evidence="3">
    <location>
        <begin position="72"/>
        <end position="238"/>
    </location>
</feature>
<dbReference type="Pfam" id="PF00561">
    <property type="entry name" value="Abhydrolase_1"/>
    <property type="match status" value="1"/>
</dbReference>
<comment type="similarity">
    <text evidence="1">Belongs to the peptidase S33 family.</text>
</comment>
<dbReference type="Gene3D" id="3.40.50.1820">
    <property type="entry name" value="alpha/beta hydrolase"/>
    <property type="match status" value="1"/>
</dbReference>
<dbReference type="PANTHER" id="PTHR43248">
    <property type="entry name" value="2-SUCCINYL-6-HYDROXY-2,4-CYCLOHEXADIENE-1-CARBOXYLATE SYNTHASE"/>
    <property type="match status" value="1"/>
</dbReference>
<evidence type="ECO:0000313" key="4">
    <source>
        <dbReference type="EMBL" id="KIW59620.1"/>
    </source>
</evidence>
<dbReference type="InterPro" id="IPR002410">
    <property type="entry name" value="Peptidase_S33"/>
</dbReference>
<organism evidence="4 5">
    <name type="scientific">Exophiala xenobiotica</name>
    <dbReference type="NCBI Taxonomy" id="348802"/>
    <lineage>
        <taxon>Eukaryota</taxon>
        <taxon>Fungi</taxon>
        <taxon>Dikarya</taxon>
        <taxon>Ascomycota</taxon>
        <taxon>Pezizomycotina</taxon>
        <taxon>Eurotiomycetes</taxon>
        <taxon>Chaetothyriomycetidae</taxon>
        <taxon>Chaetothyriales</taxon>
        <taxon>Herpotrichiellaceae</taxon>
        <taxon>Exophiala</taxon>
    </lineage>
</organism>
<dbReference type="InterPro" id="IPR000073">
    <property type="entry name" value="AB_hydrolase_1"/>
</dbReference>
<dbReference type="STRING" id="348802.A0A0D2EY36"/>
<dbReference type="GO" id="GO:0006508">
    <property type="term" value="P:proteolysis"/>
    <property type="evidence" value="ECO:0007669"/>
    <property type="project" value="InterPro"/>
</dbReference>
<proteinExistence type="inferred from homology"/>
<reference evidence="4 5" key="1">
    <citation type="submission" date="2015-01" db="EMBL/GenBank/DDBJ databases">
        <title>The Genome Sequence of Exophiala xenobiotica CBS118157.</title>
        <authorList>
            <consortium name="The Broad Institute Genomics Platform"/>
            <person name="Cuomo C."/>
            <person name="de Hoog S."/>
            <person name="Gorbushina A."/>
            <person name="Stielow B."/>
            <person name="Teixiera M."/>
            <person name="Abouelleil A."/>
            <person name="Chapman S.B."/>
            <person name="Priest M."/>
            <person name="Young S.K."/>
            <person name="Wortman J."/>
            <person name="Nusbaum C."/>
            <person name="Birren B."/>
        </authorList>
    </citation>
    <scope>NUCLEOTIDE SEQUENCE [LARGE SCALE GENOMIC DNA]</scope>
    <source>
        <strain evidence="4 5">CBS 118157</strain>
    </source>
</reference>
<dbReference type="PRINTS" id="PR00793">
    <property type="entry name" value="PROAMNOPTASE"/>
</dbReference>
<sequence length="466" mass="52170">MSPKRPTIQPAKLLSSRTHQIPGKLLVTELFFSVPLDHSKPHGERLRIFCRSARKFEKPAGPKAASADDKLPWFVYIPGGPGFGCPSPQNLPEFTNEVLSKGYQFLAFDHRGMGLSTPATAETITSRGSPAQQAEYLTFFRAENAVRDLEAIRLCLTSDYPEDKKKWTIMGSSYGGFVCLNYLSSYPEGLREAFPVAGMGPITQSVPDAPIEKLFRKVLERNAKYYEKYPEDKENVRKILGLIADSGVGGIKLPCGDVLSEARFLEMGLYLGFHGGIDAIHAIVVRAANDIEIFGGLTRPTLSAIEGMSGFNDHPLYAVLHGSLYAQGKPAKWVFDRVAAKFPEFSTGLQKERHEGPLFTGEMVFKRAFENHGELKVLMDVAEILETKQDWDELYDLEQLRRNEVPVYAAIFVDDMYVDFEYSLETARIVKGCKTYVTNTLYHDALRSRTGDVLRALFELRDDSID</sequence>
<name>A0A0D2EY36_9EURO</name>
<dbReference type="InterPro" id="IPR051601">
    <property type="entry name" value="Serine_prot/Carboxylest_S33"/>
</dbReference>
<dbReference type="InterPro" id="IPR029058">
    <property type="entry name" value="AB_hydrolase_fold"/>
</dbReference>